<dbReference type="Pfam" id="PF03625">
    <property type="entry name" value="DUF302"/>
    <property type="match status" value="1"/>
</dbReference>
<dbReference type="RefSeq" id="WP_131904772.1">
    <property type="nucleotide sequence ID" value="NZ_BAAAFU010000008.1"/>
</dbReference>
<dbReference type="InterPro" id="IPR005180">
    <property type="entry name" value="DUF302"/>
</dbReference>
<name>A0A4R1F8M9_9GAMM</name>
<dbReference type="AlphaFoldDB" id="A0A4R1F8M9"/>
<dbReference type="Gene3D" id="3.30.310.70">
    <property type="entry name" value="TT1751-like domain"/>
    <property type="match status" value="1"/>
</dbReference>
<evidence type="ECO:0000313" key="3">
    <source>
        <dbReference type="Proteomes" id="UP000294887"/>
    </source>
</evidence>
<dbReference type="Proteomes" id="UP000294887">
    <property type="component" value="Unassembled WGS sequence"/>
</dbReference>
<keyword evidence="3" id="KW-1185">Reference proteome</keyword>
<sequence length="195" mass="21570">MGFIRNILAIIGLVALIGGGYAYSKFGGEINELNKLTPEAKTLYMNMWQKLKKSGNSAESTVWKRQLDEGVTPEDAAEAMSSVATEVNIKAVGVLPLSKEVEAKTGEKQRLLTIYQYCNPLTAVKMIEYSDAFSAYLPCRIAMVEDKEGKFWLYSLDMDLMIHGGKTLPDELLQEANKVKDVMLKLMEAGATGDF</sequence>
<gene>
    <name evidence="2" type="ORF">EV695_0983</name>
</gene>
<dbReference type="CDD" id="cd14797">
    <property type="entry name" value="DUF302"/>
    <property type="match status" value="1"/>
</dbReference>
<dbReference type="InterPro" id="IPR035923">
    <property type="entry name" value="TT1751-like_sf"/>
</dbReference>
<organism evidence="2 3">
    <name type="scientific">Cocleimonas flava</name>
    <dbReference type="NCBI Taxonomy" id="634765"/>
    <lineage>
        <taxon>Bacteria</taxon>
        <taxon>Pseudomonadati</taxon>
        <taxon>Pseudomonadota</taxon>
        <taxon>Gammaproteobacteria</taxon>
        <taxon>Thiotrichales</taxon>
        <taxon>Thiotrichaceae</taxon>
        <taxon>Cocleimonas</taxon>
    </lineage>
</organism>
<evidence type="ECO:0000259" key="1">
    <source>
        <dbReference type="Pfam" id="PF03625"/>
    </source>
</evidence>
<reference evidence="2 3" key="1">
    <citation type="submission" date="2019-03" db="EMBL/GenBank/DDBJ databases">
        <title>Genomic Encyclopedia of Type Strains, Phase IV (KMG-IV): sequencing the most valuable type-strain genomes for metagenomic binning, comparative biology and taxonomic classification.</title>
        <authorList>
            <person name="Goeker M."/>
        </authorList>
    </citation>
    <scope>NUCLEOTIDE SEQUENCE [LARGE SCALE GENOMIC DNA]</scope>
    <source>
        <strain evidence="2 3">DSM 24830</strain>
    </source>
</reference>
<accession>A0A4R1F8M9</accession>
<dbReference type="EMBL" id="SMFQ01000002">
    <property type="protein sequence ID" value="TCJ89122.1"/>
    <property type="molecule type" value="Genomic_DNA"/>
</dbReference>
<dbReference type="OrthoDB" id="9783833at2"/>
<protein>
    <submittedName>
        <fullName evidence="2">Uncharacterized protein (DUF302 family)</fullName>
    </submittedName>
</protein>
<dbReference type="SUPFAM" id="SSF103247">
    <property type="entry name" value="TT1751-like"/>
    <property type="match status" value="1"/>
</dbReference>
<comment type="caution">
    <text evidence="2">The sequence shown here is derived from an EMBL/GenBank/DDBJ whole genome shotgun (WGS) entry which is preliminary data.</text>
</comment>
<evidence type="ECO:0000313" key="2">
    <source>
        <dbReference type="EMBL" id="TCJ89122.1"/>
    </source>
</evidence>
<proteinExistence type="predicted"/>
<feature type="domain" description="DUF302" evidence="1">
    <location>
        <begin position="97"/>
        <end position="157"/>
    </location>
</feature>